<accession>A0A939DAC5</accession>
<evidence type="ECO:0000259" key="3">
    <source>
        <dbReference type="PROSITE" id="PS51272"/>
    </source>
</evidence>
<dbReference type="InterPro" id="IPR001119">
    <property type="entry name" value="SLH_dom"/>
</dbReference>
<evidence type="ECO:0000313" key="4">
    <source>
        <dbReference type="EMBL" id="MBN7774081.1"/>
    </source>
</evidence>
<evidence type="ECO:0000256" key="1">
    <source>
        <dbReference type="ARBA" id="ARBA00022737"/>
    </source>
</evidence>
<dbReference type="RefSeq" id="WP_206582924.1">
    <property type="nucleotide sequence ID" value="NZ_JAFJZZ010000006.1"/>
</dbReference>
<feature type="domain" description="SLH" evidence="3">
    <location>
        <begin position="92"/>
        <end position="155"/>
    </location>
</feature>
<dbReference type="AlphaFoldDB" id="A0A939DAC5"/>
<evidence type="ECO:0000256" key="2">
    <source>
        <dbReference type="SAM" id="SignalP"/>
    </source>
</evidence>
<keyword evidence="2" id="KW-0732">Signal</keyword>
<gene>
    <name evidence="4" type="ORF">JYB65_11965</name>
</gene>
<protein>
    <submittedName>
        <fullName evidence="4">S-layer homology domain-containing protein</fullName>
    </submittedName>
</protein>
<feature type="chain" id="PRO_5038071716" evidence="2">
    <location>
        <begin position="25"/>
        <end position="466"/>
    </location>
</feature>
<dbReference type="Pfam" id="PF00395">
    <property type="entry name" value="SLH"/>
    <property type="match status" value="2"/>
</dbReference>
<dbReference type="PROSITE" id="PS51272">
    <property type="entry name" value="SLH"/>
    <property type="match status" value="2"/>
</dbReference>
<proteinExistence type="predicted"/>
<feature type="signal peptide" evidence="2">
    <location>
        <begin position="1"/>
        <end position="24"/>
    </location>
</feature>
<organism evidence="4 5">
    <name type="scientific">Clostridium aminobutyricum</name>
    <dbReference type="NCBI Taxonomy" id="33953"/>
    <lineage>
        <taxon>Bacteria</taxon>
        <taxon>Bacillati</taxon>
        <taxon>Bacillota</taxon>
        <taxon>Clostridia</taxon>
        <taxon>Eubacteriales</taxon>
        <taxon>Clostridiaceae</taxon>
        <taxon>Clostridium</taxon>
    </lineage>
</organism>
<sequence length="466" mass="50478">MKKLLKIGSVILALMLMVTSTAFAATVPTDLEGATCKDAAIALIEAGAITGDTDGLFHPENNLTRAQACVILVKTIDPIASMVNGTATQSAVKTNFSDLSGYKWAAGYIGYAVEAGIVKGYPDGTFKPGEKVSTNEMLTMILRAAGYTEAQIGTTWPDDYIAKAKDVDIFKGIAEDYPVYATKGMAAQMTYNQIKQLKAMVPSVTETPQGTDSDKATSIPSAKGMTFTTGSFDSDMTNFSGTLVSKTVKIYTYGAKEDYNKEMTFSNKADDYRLDTLYKYNSAKTPAWYLVEDGKITSMILPRNVGFSGNAYGVINGTLTTVNVNNESVTGFETLTATKKITWFGKKGLSVPSLTNGDGQLYELHTSNGEVQSVHTNLTSYRGKVFNELTTSNTWTLVQDYGEEVITCADGKMIGVRSNASIYVWDDKKDEYRAGNLSSLKSGKFVRVYDVSDDDVTQADVVIVKE</sequence>
<reference evidence="4" key="1">
    <citation type="submission" date="2021-02" db="EMBL/GenBank/DDBJ databases">
        <title>Abyssanaerobacter marinus gen.nov., sp., nov, anaerobic bacterium isolated from the Onnuri vent field of Indian Ocean and suggestion of Mogibacteriaceae fam. nov., and proposal of reclassification of ambiguous this family's genus member.</title>
        <authorList>
            <person name="Kim Y.J."/>
            <person name="Yang J.-A."/>
        </authorList>
    </citation>
    <scope>NUCLEOTIDE SEQUENCE</scope>
    <source>
        <strain evidence="4">DSM 2634</strain>
    </source>
</reference>
<keyword evidence="5" id="KW-1185">Reference proteome</keyword>
<keyword evidence="1" id="KW-0677">Repeat</keyword>
<feature type="domain" description="SLH" evidence="3">
    <location>
        <begin position="23"/>
        <end position="86"/>
    </location>
</feature>
<dbReference type="EMBL" id="JAFJZZ010000006">
    <property type="protein sequence ID" value="MBN7774081.1"/>
    <property type="molecule type" value="Genomic_DNA"/>
</dbReference>
<evidence type="ECO:0000313" key="5">
    <source>
        <dbReference type="Proteomes" id="UP000664545"/>
    </source>
</evidence>
<comment type="caution">
    <text evidence="4">The sequence shown here is derived from an EMBL/GenBank/DDBJ whole genome shotgun (WGS) entry which is preliminary data.</text>
</comment>
<name>A0A939DAC5_CLOAM</name>
<dbReference type="Proteomes" id="UP000664545">
    <property type="component" value="Unassembled WGS sequence"/>
</dbReference>